<dbReference type="GO" id="GO:0046872">
    <property type="term" value="F:metal ion binding"/>
    <property type="evidence" value="ECO:0007669"/>
    <property type="project" value="UniProtKB-KW"/>
</dbReference>
<organism evidence="4 5">
    <name type="scientific">Candidatus Sungiibacteriota bacterium</name>
    <dbReference type="NCBI Taxonomy" id="2750080"/>
    <lineage>
        <taxon>Bacteria</taxon>
        <taxon>Candidatus Sungiibacteriota</taxon>
    </lineage>
</organism>
<dbReference type="CDD" id="cd11593">
    <property type="entry name" value="Agmatinase-like_2"/>
    <property type="match status" value="1"/>
</dbReference>
<dbReference type="Pfam" id="PF00491">
    <property type="entry name" value="Arginase"/>
    <property type="match status" value="1"/>
</dbReference>
<dbReference type="InterPro" id="IPR006035">
    <property type="entry name" value="Ureohydrolase"/>
</dbReference>
<dbReference type="InterPro" id="IPR005925">
    <property type="entry name" value="Agmatinase-rel"/>
</dbReference>
<accession>A0A9D6DRD2</accession>
<dbReference type="AlphaFoldDB" id="A0A9D6DRD2"/>
<evidence type="ECO:0000256" key="3">
    <source>
        <dbReference type="ARBA" id="ARBA00022801"/>
    </source>
</evidence>
<dbReference type="GO" id="GO:0008783">
    <property type="term" value="F:agmatinase activity"/>
    <property type="evidence" value="ECO:0007669"/>
    <property type="project" value="UniProtKB-EC"/>
</dbReference>
<reference evidence="4" key="1">
    <citation type="submission" date="2020-07" db="EMBL/GenBank/DDBJ databases">
        <title>Huge and variable diversity of episymbiotic CPR bacteria and DPANN archaea in groundwater ecosystems.</title>
        <authorList>
            <person name="He C.Y."/>
            <person name="Keren R."/>
            <person name="Whittaker M."/>
            <person name="Farag I.F."/>
            <person name="Doudna J."/>
            <person name="Cate J.H.D."/>
            <person name="Banfield J.F."/>
        </authorList>
    </citation>
    <scope>NUCLEOTIDE SEQUENCE</scope>
    <source>
        <strain evidence="4">NC_groundwater_191_Ag_S-0.1um_45_8</strain>
    </source>
</reference>
<evidence type="ECO:0000256" key="2">
    <source>
        <dbReference type="ARBA" id="ARBA00022723"/>
    </source>
</evidence>
<dbReference type="SUPFAM" id="SSF52768">
    <property type="entry name" value="Arginase/deacetylase"/>
    <property type="match status" value="1"/>
</dbReference>
<dbReference type="GO" id="GO:0033389">
    <property type="term" value="P:putrescine biosynthetic process from arginine, via agmatine"/>
    <property type="evidence" value="ECO:0007669"/>
    <property type="project" value="TreeGrafter"/>
</dbReference>
<evidence type="ECO:0000313" key="4">
    <source>
        <dbReference type="EMBL" id="MBI2052589.1"/>
    </source>
</evidence>
<dbReference type="Proteomes" id="UP000786662">
    <property type="component" value="Unassembled WGS sequence"/>
</dbReference>
<dbReference type="InterPro" id="IPR023696">
    <property type="entry name" value="Ureohydrolase_dom_sf"/>
</dbReference>
<keyword evidence="2" id="KW-0479">Metal-binding</keyword>
<gene>
    <name evidence="4" type="primary">speB</name>
    <name evidence="4" type="ORF">HYT38_02885</name>
</gene>
<proteinExistence type="inferred from homology"/>
<dbReference type="PANTHER" id="PTHR11358:SF26">
    <property type="entry name" value="GUANIDINO ACID HYDROLASE, MITOCHONDRIAL"/>
    <property type="match status" value="1"/>
</dbReference>
<sequence>MALSIINCSDPNEADVVLLGANYDVTSSFGKGASQGPAAIIDCLNTQVEFLDRHTGLIPRDHLKIAYHDLGDLNSLGPEEMVAKVGEAYRNHLGYERFNILLGGEHAVTNAALKEIGLRHFPSEITIVQLDAHFDLRDTDEDFNDAPWGKYSHACVMRRAAELGYKIVTVGVRAYSQEEFDFARQNSIAFFEWGRGQAPSHSEILKAITTEKVYLTIDADGFDPVHLPATGTPVPGGLEWNYALGLIGQIFKHKKVVGADVVEVSPRAGENLTEYGAAQICHSLMAGRLIQSHQIKDMNNDHNNLKRDSMFNSRSDSEIDFGDGLGPPVIGRSVEECDSLKDIFENALPAFGGAYLKRVYGILRAAVLNNVPLVISVAGPVTVS</sequence>
<evidence type="ECO:0000313" key="5">
    <source>
        <dbReference type="Proteomes" id="UP000786662"/>
    </source>
</evidence>
<dbReference type="NCBIfam" id="TIGR01230">
    <property type="entry name" value="agmatinase"/>
    <property type="match status" value="1"/>
</dbReference>
<protein>
    <submittedName>
        <fullName evidence="4">Agmatinase</fullName>
        <ecNumber evidence="4">3.5.3.11</ecNumber>
    </submittedName>
</protein>
<dbReference type="PROSITE" id="PS51409">
    <property type="entry name" value="ARGINASE_2"/>
    <property type="match status" value="1"/>
</dbReference>
<dbReference type="PANTHER" id="PTHR11358">
    <property type="entry name" value="ARGINASE/AGMATINASE"/>
    <property type="match status" value="1"/>
</dbReference>
<dbReference type="EC" id="3.5.3.11" evidence="4"/>
<name>A0A9D6DRD2_9BACT</name>
<keyword evidence="3 4" id="KW-0378">Hydrolase</keyword>
<comment type="similarity">
    <text evidence="1">Belongs to the arginase family. Agmatinase subfamily.</text>
</comment>
<evidence type="ECO:0000256" key="1">
    <source>
        <dbReference type="ARBA" id="ARBA00009227"/>
    </source>
</evidence>
<dbReference type="Gene3D" id="3.40.800.10">
    <property type="entry name" value="Ureohydrolase domain"/>
    <property type="match status" value="1"/>
</dbReference>
<feature type="non-terminal residue" evidence="4">
    <location>
        <position position="384"/>
    </location>
</feature>
<comment type="caution">
    <text evidence="4">The sequence shown here is derived from an EMBL/GenBank/DDBJ whole genome shotgun (WGS) entry which is preliminary data.</text>
</comment>
<dbReference type="EMBL" id="JACOYY010000080">
    <property type="protein sequence ID" value="MBI2052589.1"/>
    <property type="molecule type" value="Genomic_DNA"/>
</dbReference>